<evidence type="ECO:0000313" key="3">
    <source>
        <dbReference type="Proteomes" id="UP000014139"/>
    </source>
</evidence>
<feature type="transmembrane region" description="Helical" evidence="1">
    <location>
        <begin position="29"/>
        <end position="49"/>
    </location>
</feature>
<organism evidence="2 3">
    <name type="scientific">Amycolatopsis vancoresmycina DSM 44592</name>
    <dbReference type="NCBI Taxonomy" id="1292037"/>
    <lineage>
        <taxon>Bacteria</taxon>
        <taxon>Bacillati</taxon>
        <taxon>Actinomycetota</taxon>
        <taxon>Actinomycetes</taxon>
        <taxon>Pseudonocardiales</taxon>
        <taxon>Pseudonocardiaceae</taxon>
        <taxon>Amycolatopsis</taxon>
    </lineage>
</organism>
<feature type="transmembrane region" description="Helical" evidence="1">
    <location>
        <begin position="6"/>
        <end position="22"/>
    </location>
</feature>
<protein>
    <submittedName>
        <fullName evidence="2">Uncharacterized protein</fullName>
    </submittedName>
</protein>
<feature type="transmembrane region" description="Helical" evidence="1">
    <location>
        <begin position="134"/>
        <end position="158"/>
    </location>
</feature>
<comment type="caution">
    <text evidence="2">The sequence shown here is derived from an EMBL/GenBank/DDBJ whole genome shotgun (WGS) entry which is preliminary data.</text>
</comment>
<proteinExistence type="predicted"/>
<dbReference type="EMBL" id="AOUO01000559">
    <property type="protein sequence ID" value="EOD64106.1"/>
    <property type="molecule type" value="Genomic_DNA"/>
</dbReference>
<keyword evidence="1" id="KW-1133">Transmembrane helix</keyword>
<sequence>MIDILFVAVGAFALFAGIWRAVRARRTGAGAGLAVSLIALGAAFCFLSNRAQQFESELYPSLGRLLSNLATMVAAYGIGLTVAEISGTRDRGRRTRLVALGVALAVLVVTFFSTSGLPRGVGVFDELYGTHPTLVVYVFTYTVYLGFAVIDIGIMAAVTIRASGGALRAGLALLLLASAFAVAYLAGKVVATIHALQADHPVKALCRGPFSTLPCTLDVGFPAVSVLLIVVGLTVPAVPGWAAARRDARTLRLLRPLRAHLTRRFPEIARIDAGGASRRERLLTAMSETNDGLILAGATPDMPPAAAARLVRDLPDEPDETEPSIETEPFAATGEPFAADVARLRAIARAYRGLEKTAAAGAPPSP</sequence>
<feature type="transmembrane region" description="Helical" evidence="1">
    <location>
        <begin position="219"/>
        <end position="244"/>
    </location>
</feature>
<dbReference type="RefSeq" id="WP_004559107.1">
    <property type="nucleotide sequence ID" value="NZ_AOUO01000559.1"/>
</dbReference>
<feature type="transmembrane region" description="Helical" evidence="1">
    <location>
        <begin position="97"/>
        <end position="114"/>
    </location>
</feature>
<keyword evidence="1" id="KW-0812">Transmembrane</keyword>
<accession>R1HUS7</accession>
<keyword evidence="1" id="KW-0472">Membrane</keyword>
<evidence type="ECO:0000256" key="1">
    <source>
        <dbReference type="SAM" id="Phobius"/>
    </source>
</evidence>
<name>R1HUS7_9PSEU</name>
<dbReference type="OrthoDB" id="3685619at2"/>
<gene>
    <name evidence="2" type="ORF">H480_33590</name>
</gene>
<dbReference type="PATRIC" id="fig|1292037.4.peg.6308"/>
<dbReference type="Proteomes" id="UP000014139">
    <property type="component" value="Unassembled WGS sequence"/>
</dbReference>
<feature type="transmembrane region" description="Helical" evidence="1">
    <location>
        <begin position="165"/>
        <end position="186"/>
    </location>
</feature>
<keyword evidence="3" id="KW-1185">Reference proteome</keyword>
<evidence type="ECO:0000313" key="2">
    <source>
        <dbReference type="EMBL" id="EOD64106.1"/>
    </source>
</evidence>
<dbReference type="AlphaFoldDB" id="R1HUS7"/>
<feature type="transmembrane region" description="Helical" evidence="1">
    <location>
        <begin position="69"/>
        <end position="85"/>
    </location>
</feature>
<reference evidence="2 3" key="1">
    <citation type="submission" date="2013-02" db="EMBL/GenBank/DDBJ databases">
        <title>Draft genome sequence of Amycolatopsis vancoresmycina strain DSM 44592T.</title>
        <authorList>
            <person name="Kumar S."/>
            <person name="Kaur N."/>
            <person name="Kaur C."/>
            <person name="Raghava G.P.S."/>
            <person name="Mayilraj S."/>
        </authorList>
    </citation>
    <scope>NUCLEOTIDE SEQUENCE [LARGE SCALE GENOMIC DNA]</scope>
    <source>
        <strain evidence="2 3">DSM 44592</strain>
    </source>
</reference>
<dbReference type="eggNOG" id="ENOG5033IXZ">
    <property type="taxonomic scope" value="Bacteria"/>
</dbReference>